<keyword evidence="1" id="KW-0472">Membrane</keyword>
<accession>A0A178MH05</accession>
<dbReference type="EMBL" id="LWQS01000038">
    <property type="protein sequence ID" value="OAN47385.1"/>
    <property type="molecule type" value="Genomic_DNA"/>
</dbReference>
<feature type="transmembrane region" description="Helical" evidence="1">
    <location>
        <begin position="158"/>
        <end position="176"/>
    </location>
</feature>
<dbReference type="PANTHER" id="PTHR35797:SF1">
    <property type="entry name" value="PROTEASE"/>
    <property type="match status" value="1"/>
</dbReference>
<dbReference type="OrthoDB" id="3693644at2"/>
<evidence type="ECO:0000259" key="2">
    <source>
        <dbReference type="Pfam" id="PF02517"/>
    </source>
</evidence>
<proteinExistence type="predicted"/>
<feature type="domain" description="CAAX prenyl protease 2/Lysostaphin resistance protein A-like" evidence="2">
    <location>
        <begin position="129"/>
        <end position="232"/>
    </location>
</feature>
<sequence>MATYHHPPQQVWMFFAVTYGFSWLFWIPAALIARGVTFPSSLTDFLNGPLNPAAFGPSLAALALTWQHEGWRGALGLLRRGLDFRFGWRWLAIILMGPLIIFGGSIIVATIISGRTIDRSVISDPLFALIAFFVILFTSGPLQEEFGWRGYALPHLQARYGATIASLIVGVAWWLWHAPAVFIPGRFMANTLLTFSALAIVIILTSFIFTWVYQHTNGSILACLLLHTAMNWSIWVVMPSMQIDLITIGGMIIALAIVVGVITAQTTRFAAHQ</sequence>
<keyword evidence="4" id="KW-1185">Reference proteome</keyword>
<feature type="transmembrane region" description="Helical" evidence="1">
    <location>
        <begin position="121"/>
        <end position="138"/>
    </location>
</feature>
<protein>
    <recommendedName>
        <fullName evidence="2">CAAX prenyl protease 2/Lysostaphin resistance protein A-like domain-containing protein</fullName>
    </recommendedName>
</protein>
<evidence type="ECO:0000313" key="4">
    <source>
        <dbReference type="Proteomes" id="UP000078287"/>
    </source>
</evidence>
<comment type="caution">
    <text evidence="3">The sequence shown here is derived from an EMBL/GenBank/DDBJ whole genome shotgun (WGS) entry which is preliminary data.</text>
</comment>
<dbReference type="Proteomes" id="UP000078287">
    <property type="component" value="Unassembled WGS sequence"/>
</dbReference>
<dbReference type="InterPro" id="IPR003675">
    <property type="entry name" value="Rce1/LyrA-like_dom"/>
</dbReference>
<reference evidence="3 4" key="1">
    <citation type="submission" date="2016-04" db="EMBL/GenBank/DDBJ databases">
        <title>Chloroflexus islandicus sp. nov., a thermophilic filamentous anoxygenic phototrophic bacterium from geyser Strokkur (Iceland).</title>
        <authorList>
            <person name="Gaisin V.A."/>
            <person name="Kalashnikov A.M."/>
            <person name="Sukhacheva M.V."/>
            <person name="Grouzdev D.S."/>
            <person name="Ivanov T.M."/>
            <person name="Kuznetsov B."/>
            <person name="Gorlenko V.M."/>
        </authorList>
    </citation>
    <scope>NUCLEOTIDE SEQUENCE [LARGE SCALE GENOMIC DNA]</scope>
    <source>
        <strain evidence="4">isl-2</strain>
    </source>
</reference>
<feature type="transmembrane region" description="Helical" evidence="1">
    <location>
        <begin position="86"/>
        <end position="109"/>
    </location>
</feature>
<dbReference type="AlphaFoldDB" id="A0A178MH05"/>
<organism evidence="3 4">
    <name type="scientific">Chloroflexus islandicus</name>
    <dbReference type="NCBI Taxonomy" id="1707952"/>
    <lineage>
        <taxon>Bacteria</taxon>
        <taxon>Bacillati</taxon>
        <taxon>Chloroflexota</taxon>
        <taxon>Chloroflexia</taxon>
        <taxon>Chloroflexales</taxon>
        <taxon>Chloroflexineae</taxon>
        <taxon>Chloroflexaceae</taxon>
        <taxon>Chloroflexus</taxon>
    </lineage>
</organism>
<dbReference type="RefSeq" id="WP_066784566.1">
    <property type="nucleotide sequence ID" value="NZ_LWQS01000038.1"/>
</dbReference>
<dbReference type="InterPro" id="IPR042150">
    <property type="entry name" value="MmRce1-like"/>
</dbReference>
<evidence type="ECO:0000313" key="3">
    <source>
        <dbReference type="EMBL" id="OAN47385.1"/>
    </source>
</evidence>
<feature type="transmembrane region" description="Helical" evidence="1">
    <location>
        <begin position="45"/>
        <end position="66"/>
    </location>
</feature>
<feature type="transmembrane region" description="Helical" evidence="1">
    <location>
        <begin position="245"/>
        <end position="264"/>
    </location>
</feature>
<dbReference type="Pfam" id="PF02517">
    <property type="entry name" value="Rce1-like"/>
    <property type="match status" value="1"/>
</dbReference>
<dbReference type="GO" id="GO:0080120">
    <property type="term" value="P:CAAX-box protein maturation"/>
    <property type="evidence" value="ECO:0007669"/>
    <property type="project" value="UniProtKB-ARBA"/>
</dbReference>
<keyword evidence="1" id="KW-1133">Transmembrane helix</keyword>
<dbReference type="STRING" id="1707952.A6A03_01185"/>
<feature type="transmembrane region" description="Helical" evidence="1">
    <location>
        <begin position="12"/>
        <end position="33"/>
    </location>
</feature>
<feature type="transmembrane region" description="Helical" evidence="1">
    <location>
        <begin position="188"/>
        <end position="213"/>
    </location>
</feature>
<name>A0A178MH05_9CHLR</name>
<evidence type="ECO:0000256" key="1">
    <source>
        <dbReference type="SAM" id="Phobius"/>
    </source>
</evidence>
<gene>
    <name evidence="3" type="ORF">A6A03_01185</name>
</gene>
<dbReference type="GO" id="GO:0004175">
    <property type="term" value="F:endopeptidase activity"/>
    <property type="evidence" value="ECO:0007669"/>
    <property type="project" value="UniProtKB-ARBA"/>
</dbReference>
<dbReference type="PANTHER" id="PTHR35797">
    <property type="entry name" value="PROTEASE-RELATED"/>
    <property type="match status" value="1"/>
</dbReference>
<keyword evidence="1" id="KW-0812">Transmembrane</keyword>